<evidence type="ECO:0000313" key="3">
    <source>
        <dbReference type="Proteomes" id="UP000824142"/>
    </source>
</evidence>
<keyword evidence="1" id="KW-0812">Transmembrane</keyword>
<dbReference type="Proteomes" id="UP000824142">
    <property type="component" value="Unassembled WGS sequence"/>
</dbReference>
<reference evidence="2" key="1">
    <citation type="submission" date="2020-10" db="EMBL/GenBank/DDBJ databases">
        <authorList>
            <person name="Gilroy R."/>
        </authorList>
    </citation>
    <scope>NUCLEOTIDE SEQUENCE</scope>
    <source>
        <strain evidence="2">CHK136-897</strain>
    </source>
</reference>
<reference evidence="2" key="2">
    <citation type="journal article" date="2021" name="PeerJ">
        <title>Extensive microbial diversity within the chicken gut microbiome revealed by metagenomics and culture.</title>
        <authorList>
            <person name="Gilroy R."/>
            <person name="Ravi A."/>
            <person name="Getino M."/>
            <person name="Pursley I."/>
            <person name="Horton D.L."/>
            <person name="Alikhan N.F."/>
            <person name="Baker D."/>
            <person name="Gharbi K."/>
            <person name="Hall N."/>
            <person name="Watson M."/>
            <person name="Adriaenssens E.M."/>
            <person name="Foster-Nyarko E."/>
            <person name="Jarju S."/>
            <person name="Secka A."/>
            <person name="Antonio M."/>
            <person name="Oren A."/>
            <person name="Chaudhuri R.R."/>
            <person name="La Ragione R."/>
            <person name="Hildebrand F."/>
            <person name="Pallen M.J."/>
        </authorList>
    </citation>
    <scope>NUCLEOTIDE SEQUENCE</scope>
    <source>
        <strain evidence="2">CHK136-897</strain>
    </source>
</reference>
<proteinExistence type="predicted"/>
<dbReference type="EMBL" id="DVNO01000018">
    <property type="protein sequence ID" value="HIU65447.1"/>
    <property type="molecule type" value="Genomic_DNA"/>
</dbReference>
<dbReference type="SUPFAM" id="SSF54523">
    <property type="entry name" value="Pili subunits"/>
    <property type="match status" value="1"/>
</dbReference>
<keyword evidence="1" id="KW-0472">Membrane</keyword>
<protein>
    <submittedName>
        <fullName evidence="2">Uncharacterized protein</fullName>
    </submittedName>
</protein>
<evidence type="ECO:0000313" key="2">
    <source>
        <dbReference type="EMBL" id="HIU65447.1"/>
    </source>
</evidence>
<name>A0A9D1MS40_9PROT</name>
<dbReference type="AlphaFoldDB" id="A0A9D1MS40"/>
<gene>
    <name evidence="2" type="ORF">IAC63_02285</name>
</gene>
<organism evidence="2 3">
    <name type="scientific">Candidatus Enterousia avicola</name>
    <dbReference type="NCBI Taxonomy" id="2840787"/>
    <lineage>
        <taxon>Bacteria</taxon>
        <taxon>Pseudomonadati</taxon>
        <taxon>Pseudomonadota</taxon>
        <taxon>Alphaproteobacteria</taxon>
        <taxon>Candidatus Enterousia</taxon>
    </lineage>
</organism>
<sequence>MKQERGASIMEILGVLAIAGVMSAAAISVYNVIRTNQTRKIASIELGQIAKNTELLMGMRGDYTGLSVDYLISAGALKNNQAPIGGDDWSVSPNIDATGYSINLTQLTEGECQYFTVSKPEWATSVIVNGIEVSTTPNCFSTATNKISFMVEPNK</sequence>
<evidence type="ECO:0000256" key="1">
    <source>
        <dbReference type="SAM" id="Phobius"/>
    </source>
</evidence>
<comment type="caution">
    <text evidence="2">The sequence shown here is derived from an EMBL/GenBank/DDBJ whole genome shotgun (WGS) entry which is preliminary data.</text>
</comment>
<keyword evidence="1" id="KW-1133">Transmembrane helix</keyword>
<accession>A0A9D1MS40</accession>
<feature type="transmembrane region" description="Helical" evidence="1">
    <location>
        <begin position="12"/>
        <end position="33"/>
    </location>
</feature>
<dbReference type="InterPro" id="IPR045584">
    <property type="entry name" value="Pilin-like"/>
</dbReference>